<reference evidence="1" key="1">
    <citation type="submission" date="2021-06" db="EMBL/GenBank/DDBJ databases">
        <title>Parelaphostrongylus tenuis whole genome reference sequence.</title>
        <authorList>
            <person name="Garwood T.J."/>
            <person name="Larsen P.A."/>
            <person name="Fountain-Jones N.M."/>
            <person name="Garbe J.R."/>
            <person name="Macchietto M.G."/>
            <person name="Kania S.A."/>
            <person name="Gerhold R.W."/>
            <person name="Richards J.E."/>
            <person name="Wolf T.M."/>
        </authorList>
    </citation>
    <scope>NUCLEOTIDE SEQUENCE</scope>
    <source>
        <strain evidence="1">MNPRO001-30</strain>
        <tissue evidence="1">Meninges</tissue>
    </source>
</reference>
<comment type="caution">
    <text evidence="1">The sequence shown here is derived from an EMBL/GenBank/DDBJ whole genome shotgun (WGS) entry which is preliminary data.</text>
</comment>
<proteinExistence type="predicted"/>
<evidence type="ECO:0000313" key="1">
    <source>
        <dbReference type="EMBL" id="KAJ1361285.1"/>
    </source>
</evidence>
<dbReference type="Proteomes" id="UP001196413">
    <property type="component" value="Unassembled WGS sequence"/>
</dbReference>
<dbReference type="AlphaFoldDB" id="A0AAD5QTJ2"/>
<keyword evidence="2" id="KW-1185">Reference proteome</keyword>
<accession>A0AAD5QTJ2</accession>
<organism evidence="1 2">
    <name type="scientific">Parelaphostrongylus tenuis</name>
    <name type="common">Meningeal worm</name>
    <dbReference type="NCBI Taxonomy" id="148309"/>
    <lineage>
        <taxon>Eukaryota</taxon>
        <taxon>Metazoa</taxon>
        <taxon>Ecdysozoa</taxon>
        <taxon>Nematoda</taxon>
        <taxon>Chromadorea</taxon>
        <taxon>Rhabditida</taxon>
        <taxon>Rhabditina</taxon>
        <taxon>Rhabditomorpha</taxon>
        <taxon>Strongyloidea</taxon>
        <taxon>Metastrongylidae</taxon>
        <taxon>Parelaphostrongylus</taxon>
    </lineage>
</organism>
<dbReference type="EMBL" id="JAHQIW010004156">
    <property type="protein sequence ID" value="KAJ1361285.1"/>
    <property type="molecule type" value="Genomic_DNA"/>
</dbReference>
<evidence type="ECO:0000313" key="2">
    <source>
        <dbReference type="Proteomes" id="UP001196413"/>
    </source>
</evidence>
<gene>
    <name evidence="1" type="ORF">KIN20_020501</name>
</gene>
<name>A0AAD5QTJ2_PARTN</name>
<sequence length="75" mass="8523">MKKTTHDYYSDLFKRHVLSPSREIKENKFVVSPVLTSKIQHASATEETRGFGAFKYIEDAVKGTSNSRLPAHLIN</sequence>
<protein>
    <submittedName>
        <fullName evidence="1">Uncharacterized protein</fullName>
    </submittedName>
</protein>